<dbReference type="EMBL" id="CP003923">
    <property type="protein sequence ID" value="AIC95750.1"/>
    <property type="molecule type" value="Genomic_DNA"/>
</dbReference>
<feature type="transmembrane region" description="Helical" evidence="1">
    <location>
        <begin position="278"/>
        <end position="305"/>
    </location>
</feature>
<feature type="transmembrane region" description="Helical" evidence="1">
    <location>
        <begin position="130"/>
        <end position="152"/>
    </location>
</feature>
<dbReference type="Proteomes" id="UP000027142">
    <property type="component" value="Chromosome"/>
</dbReference>
<feature type="transmembrane region" description="Helical" evidence="1">
    <location>
        <begin position="159"/>
        <end position="177"/>
    </location>
</feature>
<dbReference type="GO" id="GO:0016020">
    <property type="term" value="C:membrane"/>
    <property type="evidence" value="ECO:0007669"/>
    <property type="project" value="InterPro"/>
</dbReference>
<keyword evidence="1" id="KW-0812">Transmembrane</keyword>
<organism evidence="2 3">
    <name type="scientific">Shouchella lehensis G1</name>
    <dbReference type="NCBI Taxonomy" id="1246626"/>
    <lineage>
        <taxon>Bacteria</taxon>
        <taxon>Bacillati</taxon>
        <taxon>Bacillota</taxon>
        <taxon>Bacilli</taxon>
        <taxon>Bacillales</taxon>
        <taxon>Bacillaceae</taxon>
        <taxon>Shouchella</taxon>
    </lineage>
</organism>
<feature type="transmembrane region" description="Helical" evidence="1">
    <location>
        <begin position="344"/>
        <end position="362"/>
    </location>
</feature>
<feature type="transmembrane region" description="Helical" evidence="1">
    <location>
        <begin position="56"/>
        <end position="79"/>
    </location>
</feature>
<dbReference type="PATRIC" id="fig|1246626.3.peg.3178"/>
<proteinExistence type="predicted"/>
<evidence type="ECO:0000313" key="3">
    <source>
        <dbReference type="Proteomes" id="UP000027142"/>
    </source>
</evidence>
<dbReference type="RefSeq" id="WP_038483015.1">
    <property type="nucleotide sequence ID" value="NZ_CP003923.1"/>
</dbReference>
<evidence type="ECO:0000256" key="1">
    <source>
        <dbReference type="SAM" id="Phobius"/>
    </source>
</evidence>
<dbReference type="KEGG" id="ble:BleG1_3196"/>
<reference evidence="2 3" key="1">
    <citation type="journal article" date="2014" name="Gene">
        <title>A comparative genomic analysis of the alkalitolerant soil bacterium Bacillus lehensis G1.</title>
        <authorList>
            <person name="Noor Y.M."/>
            <person name="Samsulrizal N.H."/>
            <person name="Jema'on N.A."/>
            <person name="Low K.O."/>
            <person name="Ramli A.N."/>
            <person name="Alias N.I."/>
            <person name="Damis S.I."/>
            <person name="Fuzi S.F."/>
            <person name="Isa M.N."/>
            <person name="Murad A.M."/>
            <person name="Raih M.F."/>
            <person name="Bakar F.D."/>
            <person name="Najimudin N."/>
            <person name="Mahadi N.M."/>
            <person name="Illias R.M."/>
        </authorList>
    </citation>
    <scope>NUCLEOTIDE SEQUENCE [LARGE SCALE GENOMIC DNA]</scope>
    <source>
        <strain evidence="2 3">G1</strain>
    </source>
</reference>
<dbReference type="AlphaFoldDB" id="A0A060M145"/>
<feature type="transmembrane region" description="Helical" evidence="1">
    <location>
        <begin position="100"/>
        <end position="124"/>
    </location>
</feature>
<dbReference type="Pfam" id="PF05975">
    <property type="entry name" value="EcsB"/>
    <property type="match status" value="1"/>
</dbReference>
<keyword evidence="1" id="KW-0472">Membrane</keyword>
<feature type="transmembrane region" description="Helical" evidence="1">
    <location>
        <begin position="20"/>
        <end position="44"/>
    </location>
</feature>
<accession>A0A060M145</accession>
<keyword evidence="1" id="KW-1133">Transmembrane helix</keyword>
<evidence type="ECO:0000313" key="2">
    <source>
        <dbReference type="EMBL" id="AIC95750.1"/>
    </source>
</evidence>
<protein>
    <submittedName>
        <fullName evidence="2">Bacterial ABC transporter EcsB</fullName>
    </submittedName>
</protein>
<gene>
    <name evidence="2" type="ORF">BleG1_3196</name>
</gene>
<dbReference type="STRING" id="1246626.BleG1_3196"/>
<keyword evidence="3" id="KW-1185">Reference proteome</keyword>
<sequence>MKGLFVRRFHDLMLQNKKMLFKVLGHSGMFALIPFLMVVVYGLIMVLQDGNLHSFYQTLILTGLFLFFTLNRGIISFINEFDEVYLAPKVKEMEGYFRQCLLYNLTIQFMKGTLFTLFLLYALSLNTRELVPLFLFLQLIGILHILFLVMIISRSTIKPVLFVGFHYACMAGCFLLLLKAPIIFGFIVMIGIVLIGILYSKMMVFPIHSWKRLMKSEERTRKLGQVFLSGFIDVKLNQSSSSTIIPLAFFGKKNNPLVYLFVRSTIRGTESGRNFVRVILLTVFIIVYFKNLFILVPVLAVLIYLNTLQFSQGIKLGKKLIPYHFPIDDQMINDAVNHIKRRGVFIQLAIYIVVLFLQITFFQ</sequence>
<dbReference type="HOGENOM" id="CLU_762188_0_0_9"/>
<feature type="transmembrane region" description="Helical" evidence="1">
    <location>
        <begin position="183"/>
        <end position="205"/>
    </location>
</feature>
<dbReference type="eggNOG" id="COG4473">
    <property type="taxonomic scope" value="Bacteria"/>
</dbReference>
<dbReference type="InterPro" id="IPR010288">
    <property type="entry name" value="EcsB_ABC"/>
</dbReference>
<dbReference type="OrthoDB" id="2856551at2"/>
<name>A0A060M145_9BACI</name>